<name>A0A9P4XSI6_CRYP1</name>
<dbReference type="Pfam" id="PF08613">
    <property type="entry name" value="Cyclin"/>
    <property type="match status" value="1"/>
</dbReference>
<gene>
    <name evidence="2" type="ORF">M406DRAFT_75444</name>
</gene>
<dbReference type="GeneID" id="63842970"/>
<dbReference type="CDD" id="cd20557">
    <property type="entry name" value="CYCLIN_ScPCL1-like"/>
    <property type="match status" value="1"/>
</dbReference>
<dbReference type="Proteomes" id="UP000803844">
    <property type="component" value="Unassembled WGS sequence"/>
</dbReference>
<dbReference type="GO" id="GO:0016538">
    <property type="term" value="F:cyclin-dependent protein serine/threonine kinase regulator activity"/>
    <property type="evidence" value="ECO:0007669"/>
    <property type="project" value="TreeGrafter"/>
</dbReference>
<keyword evidence="3" id="KW-1185">Reference proteome</keyword>
<dbReference type="EMBL" id="MU032354">
    <property type="protein sequence ID" value="KAF3760088.1"/>
    <property type="molecule type" value="Genomic_DNA"/>
</dbReference>
<dbReference type="Gene3D" id="1.10.472.10">
    <property type="entry name" value="Cyclin-like"/>
    <property type="match status" value="1"/>
</dbReference>
<sequence length="414" mass="46412">MILLALLFVYRLKMIDPSIRGQPGSEYRLLTVALILANKFLDDNAYTNKTWAEVSSISVQDIRVMKFEFLSYMQYAVLTSMEQWEEWLDRLALYYAICEQVSHGSSSLSRIVPSPTLLIPSSAIAKGVSLVFSPTADSPAIYQSAQNGFARTNSGRVHARCTVPANSIPMRYLETVSRVPISLSQRSDSGGLNDRKRKRADQVTSDANYIRKYKHLYAAVATTGSSLCSITSSAETRISSHVNGLRASHNYLLSSCVEDDKQRCYTAGSMRQLKGNSRTHTGFASFKGSYPTTQYPPKAHYPTTSNATFTRPTKQLSLVTTLIPAAAYNASSPLHDYPYNSSFHTPITHFSFICLQQQDSPYKRMRHVRTRRNLYPPLSLQSYPQPATPPNQIHYQPIGCRNDLQISIALEHRV</sequence>
<dbReference type="GO" id="GO:0005634">
    <property type="term" value="C:nucleus"/>
    <property type="evidence" value="ECO:0007669"/>
    <property type="project" value="TreeGrafter"/>
</dbReference>
<proteinExistence type="predicted"/>
<organism evidence="2 3">
    <name type="scientific">Cryphonectria parasitica (strain ATCC 38755 / EP155)</name>
    <dbReference type="NCBI Taxonomy" id="660469"/>
    <lineage>
        <taxon>Eukaryota</taxon>
        <taxon>Fungi</taxon>
        <taxon>Dikarya</taxon>
        <taxon>Ascomycota</taxon>
        <taxon>Pezizomycotina</taxon>
        <taxon>Sordariomycetes</taxon>
        <taxon>Sordariomycetidae</taxon>
        <taxon>Diaporthales</taxon>
        <taxon>Cryphonectriaceae</taxon>
        <taxon>Cryphonectria-Endothia species complex</taxon>
        <taxon>Cryphonectria</taxon>
    </lineage>
</organism>
<protein>
    <submittedName>
        <fullName evidence="2">Uncharacterized protein</fullName>
    </submittedName>
</protein>
<dbReference type="GO" id="GO:0000307">
    <property type="term" value="C:cyclin-dependent protein kinase holoenzyme complex"/>
    <property type="evidence" value="ECO:0007669"/>
    <property type="project" value="TreeGrafter"/>
</dbReference>
<dbReference type="PANTHER" id="PTHR15615">
    <property type="match status" value="1"/>
</dbReference>
<evidence type="ECO:0000256" key="1">
    <source>
        <dbReference type="SAM" id="SignalP"/>
    </source>
</evidence>
<accession>A0A9P4XSI6</accession>
<dbReference type="InterPro" id="IPR013922">
    <property type="entry name" value="Cyclin_PHO80-like"/>
</dbReference>
<dbReference type="GO" id="GO:0019901">
    <property type="term" value="F:protein kinase binding"/>
    <property type="evidence" value="ECO:0007669"/>
    <property type="project" value="InterPro"/>
</dbReference>
<feature type="signal peptide" evidence="1">
    <location>
        <begin position="1"/>
        <end position="21"/>
    </location>
</feature>
<comment type="caution">
    <text evidence="2">The sequence shown here is derived from an EMBL/GenBank/DDBJ whole genome shotgun (WGS) entry which is preliminary data.</text>
</comment>
<dbReference type="AlphaFoldDB" id="A0A9P4XSI6"/>
<evidence type="ECO:0000313" key="2">
    <source>
        <dbReference type="EMBL" id="KAF3760088.1"/>
    </source>
</evidence>
<dbReference type="OrthoDB" id="244495at2759"/>
<dbReference type="RefSeq" id="XP_040771067.1">
    <property type="nucleotide sequence ID" value="XM_040925841.1"/>
</dbReference>
<evidence type="ECO:0000313" key="3">
    <source>
        <dbReference type="Proteomes" id="UP000803844"/>
    </source>
</evidence>
<reference evidence="2" key="1">
    <citation type="journal article" date="2020" name="Phytopathology">
        <title>Genome sequence of the chestnut blight fungus Cryphonectria parasitica EP155: A fundamental resource for an archetypical invasive plant pathogen.</title>
        <authorList>
            <person name="Crouch J.A."/>
            <person name="Dawe A."/>
            <person name="Aerts A."/>
            <person name="Barry K."/>
            <person name="Churchill A.C.L."/>
            <person name="Grimwood J."/>
            <person name="Hillman B."/>
            <person name="Milgroom M.G."/>
            <person name="Pangilinan J."/>
            <person name="Smith M."/>
            <person name="Salamov A."/>
            <person name="Schmutz J."/>
            <person name="Yadav J."/>
            <person name="Grigoriev I.V."/>
            <person name="Nuss D."/>
        </authorList>
    </citation>
    <scope>NUCLEOTIDE SEQUENCE</scope>
    <source>
        <strain evidence="2">EP155</strain>
    </source>
</reference>
<dbReference type="PANTHER" id="PTHR15615:SF118">
    <property type="entry name" value="CYCLIN, HYPOTHETICAL (EUROFUNG)"/>
    <property type="match status" value="1"/>
</dbReference>
<keyword evidence="1" id="KW-0732">Signal</keyword>
<feature type="chain" id="PRO_5040334077" evidence="1">
    <location>
        <begin position="22"/>
        <end position="414"/>
    </location>
</feature>